<protein>
    <submittedName>
        <fullName evidence="1">Uncharacterized protein</fullName>
    </submittedName>
</protein>
<dbReference type="EMBL" id="JANBPG010001412">
    <property type="protein sequence ID" value="KAJ1890077.1"/>
    <property type="molecule type" value="Genomic_DNA"/>
</dbReference>
<gene>
    <name evidence="1" type="ORF">LPJ66_007683</name>
</gene>
<evidence type="ECO:0000313" key="1">
    <source>
        <dbReference type="EMBL" id="KAJ1890077.1"/>
    </source>
</evidence>
<sequence>MQTASVFHHLFAGLQKPHSQIRLSSLQAIDHLFQRSHAFRQLLISRLPEFLALALGAYKRALPEPAAHARMVMGLGRECVYRWARQFGIGYQRLVYAYRFLRYIEGVDFREAARAVRARDPERVRRRRQLLEENRQEYMRRSFAAVCADMSRWRGEIKWSVRVVDRCFGILVPDIAGMFDFAADSGSAADAGSAEEKDECDDDEVLAVMAANRHAIHVEVDPDNLLETEEGPENTAVFDVVRDHLRDCVQRHRVRVDLWVDKLARVDAQVDERVGLLRAEAVGLQARIGDAVAKCRELGVDFAYMDCRRRQDNSSSSSSDDEFEDVTEEVAAEAVQRLRARARPSAFAREPLAAAAAMPKRNAVFSLLDEPGIAGDPTYIDPRTLPKLDPPQLPPPPPTGGTGERSVEDVLRESAPVVDFGNDLVYWGQSAVDANTSGLEIRHRFLGSAQEPATISGAAMRQLQMRAVDYDTVVAARGGGARRSEIRACRAPLRNGRLCSRRDLVKCPFHGVVVPRDEMGRPEGGGFVHEEADTAATAQTAQAAQTAQTAQAAQTAQTVATAQVVADLDWREVEALEEQRVLRSKRKQPPQAEGGLINVRKKRTSTIGRLKSALRKL</sequence>
<organism evidence="1 2">
    <name type="scientific">Kickxella alabastrina</name>
    <dbReference type="NCBI Taxonomy" id="61397"/>
    <lineage>
        <taxon>Eukaryota</taxon>
        <taxon>Fungi</taxon>
        <taxon>Fungi incertae sedis</taxon>
        <taxon>Zoopagomycota</taxon>
        <taxon>Kickxellomycotina</taxon>
        <taxon>Kickxellomycetes</taxon>
        <taxon>Kickxellales</taxon>
        <taxon>Kickxellaceae</taxon>
        <taxon>Kickxella</taxon>
    </lineage>
</organism>
<accession>A0ACC1IBZ3</accession>
<proteinExistence type="predicted"/>
<name>A0ACC1IBZ3_9FUNG</name>
<evidence type="ECO:0000313" key="2">
    <source>
        <dbReference type="Proteomes" id="UP001150581"/>
    </source>
</evidence>
<dbReference type="Proteomes" id="UP001150581">
    <property type="component" value="Unassembled WGS sequence"/>
</dbReference>
<keyword evidence="2" id="KW-1185">Reference proteome</keyword>
<comment type="caution">
    <text evidence="1">The sequence shown here is derived from an EMBL/GenBank/DDBJ whole genome shotgun (WGS) entry which is preliminary data.</text>
</comment>
<reference evidence="1" key="1">
    <citation type="submission" date="2022-07" db="EMBL/GenBank/DDBJ databases">
        <title>Phylogenomic reconstructions and comparative analyses of Kickxellomycotina fungi.</title>
        <authorList>
            <person name="Reynolds N.K."/>
            <person name="Stajich J.E."/>
            <person name="Barry K."/>
            <person name="Grigoriev I.V."/>
            <person name="Crous P."/>
            <person name="Smith M.E."/>
        </authorList>
    </citation>
    <scope>NUCLEOTIDE SEQUENCE</scope>
    <source>
        <strain evidence="1">Benny 63K</strain>
    </source>
</reference>